<dbReference type="EMBL" id="JBHUOG010000001">
    <property type="protein sequence ID" value="MFD2792881.1"/>
    <property type="molecule type" value="Genomic_DNA"/>
</dbReference>
<keyword evidence="3" id="KW-1185">Reference proteome</keyword>
<reference evidence="3" key="1">
    <citation type="journal article" date="2019" name="Int. J. Syst. Evol. Microbiol.">
        <title>The Global Catalogue of Microorganisms (GCM) 10K type strain sequencing project: providing services to taxonomists for standard genome sequencing and annotation.</title>
        <authorList>
            <consortium name="The Broad Institute Genomics Platform"/>
            <consortium name="The Broad Institute Genome Sequencing Center for Infectious Disease"/>
            <person name="Wu L."/>
            <person name="Ma J."/>
        </authorList>
    </citation>
    <scope>NUCLEOTIDE SEQUENCE [LARGE SCALE GENOMIC DNA]</scope>
    <source>
        <strain evidence="3">CCM 7044</strain>
    </source>
</reference>
<evidence type="ECO:0000313" key="2">
    <source>
        <dbReference type="EMBL" id="MFD2792881.1"/>
    </source>
</evidence>
<dbReference type="InterPro" id="IPR016040">
    <property type="entry name" value="NAD(P)-bd_dom"/>
</dbReference>
<protein>
    <submittedName>
        <fullName evidence="2">NmrA family NAD(P)-binding protein</fullName>
    </submittedName>
</protein>
<organism evidence="2 3">
    <name type="scientific">Promicromonospora vindobonensis</name>
    <dbReference type="NCBI Taxonomy" id="195748"/>
    <lineage>
        <taxon>Bacteria</taxon>
        <taxon>Bacillati</taxon>
        <taxon>Actinomycetota</taxon>
        <taxon>Actinomycetes</taxon>
        <taxon>Micrococcales</taxon>
        <taxon>Promicromonosporaceae</taxon>
        <taxon>Promicromonospora</taxon>
    </lineage>
</organism>
<dbReference type="PANTHER" id="PTHR43162">
    <property type="match status" value="1"/>
</dbReference>
<dbReference type="Gene3D" id="3.90.25.10">
    <property type="entry name" value="UDP-galactose 4-epimerase, domain 1"/>
    <property type="match status" value="1"/>
</dbReference>
<evidence type="ECO:0000313" key="3">
    <source>
        <dbReference type="Proteomes" id="UP001597479"/>
    </source>
</evidence>
<evidence type="ECO:0000259" key="1">
    <source>
        <dbReference type="Pfam" id="PF13460"/>
    </source>
</evidence>
<dbReference type="Gene3D" id="3.40.50.720">
    <property type="entry name" value="NAD(P)-binding Rossmann-like Domain"/>
    <property type="match status" value="1"/>
</dbReference>
<dbReference type="PANTHER" id="PTHR43162:SF1">
    <property type="entry name" value="PRESTALK A DIFFERENTIATION PROTEIN A"/>
    <property type="match status" value="1"/>
</dbReference>
<sequence>MDTNAFSTDPTTFAVIGATGKTGRRVAALLEAGGHAVRRLARGTALPFDWEQPDGWARALDGVDRLYVTYVPDLAAPGADVTITRLTEVARSAGVRHIVLLSGRGEQGARRCEEIVLGSGIPATIVSAGWFTENFTEGMLNNAVQTGVLALAAGAVREPFVSVDDVAAVVVEALTGEGHAGRRYEVTGPESLTLAEVAALLTEVTGRDVRYVPMGFDDFHAAVAAEAGAETATLLTELCREVFDGRNERPTDGVSQVLGREPHDVRTVLAEALAPERATVAPSTS</sequence>
<feature type="domain" description="NAD(P)-binding" evidence="1">
    <location>
        <begin position="17"/>
        <end position="175"/>
    </location>
</feature>
<name>A0ABW5VSB9_9MICO</name>
<dbReference type="RefSeq" id="WP_377180720.1">
    <property type="nucleotide sequence ID" value="NZ_JBHUOG010000001.1"/>
</dbReference>
<dbReference type="Pfam" id="PF13460">
    <property type="entry name" value="NAD_binding_10"/>
    <property type="match status" value="1"/>
</dbReference>
<accession>A0ABW5VSB9</accession>
<gene>
    <name evidence="2" type="ORF">ACFS27_04890</name>
</gene>
<proteinExistence type="predicted"/>
<comment type="caution">
    <text evidence="2">The sequence shown here is derived from an EMBL/GenBank/DDBJ whole genome shotgun (WGS) entry which is preliminary data.</text>
</comment>
<dbReference type="InterPro" id="IPR036291">
    <property type="entry name" value="NAD(P)-bd_dom_sf"/>
</dbReference>
<dbReference type="Proteomes" id="UP001597479">
    <property type="component" value="Unassembled WGS sequence"/>
</dbReference>
<dbReference type="InterPro" id="IPR051604">
    <property type="entry name" value="Ergot_Alk_Oxidoreductase"/>
</dbReference>
<dbReference type="SUPFAM" id="SSF51735">
    <property type="entry name" value="NAD(P)-binding Rossmann-fold domains"/>
    <property type="match status" value="1"/>
</dbReference>